<dbReference type="UniPathway" id="UPA00074">
    <property type="reaction ID" value="UER00126"/>
</dbReference>
<protein>
    <recommendedName>
        <fullName evidence="6">Phosphoribosylglycinamide formyltransferase</fullName>
        <ecNumber evidence="6">2.1.2.2</ecNumber>
    </recommendedName>
    <alternativeName>
        <fullName evidence="6">5'-phosphoribosylglycinamide transformylase</fullName>
    </alternativeName>
    <alternativeName>
        <fullName evidence="6">GAR transformylase</fullName>
        <shortName evidence="6">GART</shortName>
    </alternativeName>
</protein>
<comment type="caution">
    <text evidence="6">Lacks conserved residue(s) required for the propagation of feature annotation.</text>
</comment>
<dbReference type="HAMAP" id="MF_01930">
    <property type="entry name" value="PurN"/>
    <property type="match status" value="1"/>
</dbReference>
<evidence type="ECO:0000256" key="6">
    <source>
        <dbReference type="HAMAP-Rule" id="MF_01930"/>
    </source>
</evidence>
<dbReference type="AlphaFoldDB" id="A0A344LQ41"/>
<dbReference type="InterPro" id="IPR001555">
    <property type="entry name" value="GART_AS"/>
</dbReference>
<dbReference type="EMBL" id="CP030261">
    <property type="protein sequence ID" value="AXB56033.1"/>
    <property type="molecule type" value="Genomic_DNA"/>
</dbReference>
<accession>A0A344LQ41</accession>
<dbReference type="InterPro" id="IPR002376">
    <property type="entry name" value="Formyl_transf_N"/>
</dbReference>
<evidence type="ECO:0000256" key="4">
    <source>
        <dbReference type="ARBA" id="ARBA00038440"/>
    </source>
</evidence>
<evidence type="ECO:0000256" key="3">
    <source>
        <dbReference type="ARBA" id="ARBA00022755"/>
    </source>
</evidence>
<dbReference type="PANTHER" id="PTHR43369:SF2">
    <property type="entry name" value="PHOSPHORIBOSYLGLYCINAMIDE FORMYLTRANSFERASE"/>
    <property type="match status" value="1"/>
</dbReference>
<comment type="similarity">
    <text evidence="4 6">Belongs to the GART family.</text>
</comment>
<dbReference type="Pfam" id="PF00551">
    <property type="entry name" value="Formyl_trans_N"/>
    <property type="match status" value="1"/>
</dbReference>
<comment type="catalytic activity">
    <reaction evidence="5 6">
        <text>N(1)-(5-phospho-beta-D-ribosyl)glycinamide + (6R)-10-formyltetrahydrofolate = N(2)-formyl-N(1)-(5-phospho-beta-D-ribosyl)glycinamide + (6S)-5,6,7,8-tetrahydrofolate + H(+)</text>
        <dbReference type="Rhea" id="RHEA:15053"/>
        <dbReference type="ChEBI" id="CHEBI:15378"/>
        <dbReference type="ChEBI" id="CHEBI:57453"/>
        <dbReference type="ChEBI" id="CHEBI:143788"/>
        <dbReference type="ChEBI" id="CHEBI:147286"/>
        <dbReference type="ChEBI" id="CHEBI:195366"/>
        <dbReference type="EC" id="2.1.2.2"/>
    </reaction>
</comment>
<evidence type="ECO:0000313" key="9">
    <source>
        <dbReference type="Proteomes" id="UP000251561"/>
    </source>
</evidence>
<dbReference type="SUPFAM" id="SSF53328">
    <property type="entry name" value="Formyltransferase"/>
    <property type="match status" value="1"/>
</dbReference>
<dbReference type="InterPro" id="IPR036477">
    <property type="entry name" value="Formyl_transf_N_sf"/>
</dbReference>
<feature type="domain" description="Formyl transferase N-terminal" evidence="7">
    <location>
        <begin position="2"/>
        <end position="180"/>
    </location>
</feature>
<evidence type="ECO:0000313" key="8">
    <source>
        <dbReference type="EMBL" id="AXB56033.1"/>
    </source>
</evidence>
<evidence type="ECO:0000256" key="2">
    <source>
        <dbReference type="ARBA" id="ARBA00022679"/>
    </source>
</evidence>
<dbReference type="GO" id="GO:0004644">
    <property type="term" value="F:phosphoribosylglycinamide formyltransferase activity"/>
    <property type="evidence" value="ECO:0007669"/>
    <property type="project" value="UniProtKB-UniRule"/>
</dbReference>
<name>A0A344LQ41_9FLAO</name>
<evidence type="ECO:0000256" key="5">
    <source>
        <dbReference type="ARBA" id="ARBA00047664"/>
    </source>
</evidence>
<dbReference type="PANTHER" id="PTHR43369">
    <property type="entry name" value="PHOSPHORIBOSYLGLYCINAMIDE FORMYLTRANSFERASE"/>
    <property type="match status" value="1"/>
</dbReference>
<comment type="pathway">
    <text evidence="1 6">Purine metabolism; IMP biosynthesis via de novo pathway; N(2)-formyl-N(1)-(5-phospho-D-ribosyl)glycinamide from N(1)-(5-phospho-D-ribosyl)glycinamide (10-formyl THF route): step 1/1.</text>
</comment>
<dbReference type="RefSeq" id="WP_113677087.1">
    <property type="nucleotide sequence ID" value="NZ_CP030261.1"/>
</dbReference>
<comment type="function">
    <text evidence="6">Catalyzes the transfer of a formyl group from 10-formyltetrahydrofolate to 5-phospho-ribosyl-glycinamide (GAR), producing 5-phospho-ribosyl-N-formylglycinamide (FGAR) and tetrahydrofolate.</text>
</comment>
<evidence type="ECO:0000256" key="1">
    <source>
        <dbReference type="ARBA" id="ARBA00005054"/>
    </source>
</evidence>
<dbReference type="KEGG" id="ffl:HYN86_05215"/>
<proteinExistence type="inferred from homology"/>
<gene>
    <name evidence="6 8" type="primary">purN</name>
    <name evidence="8" type="ORF">HYN86_05215</name>
</gene>
<dbReference type="PROSITE" id="PS00373">
    <property type="entry name" value="GART"/>
    <property type="match status" value="1"/>
</dbReference>
<keyword evidence="9" id="KW-1185">Reference proteome</keyword>
<reference evidence="8 9" key="1">
    <citation type="submission" date="2018-06" db="EMBL/GenBank/DDBJ databases">
        <title>Genome sequencing of Flavobacterium.</title>
        <authorList>
            <person name="Baek M.-G."/>
            <person name="Yi H."/>
        </authorList>
    </citation>
    <scope>NUCLEOTIDE SEQUENCE [LARGE SCALE GENOMIC DNA]</scope>
    <source>
        <strain evidence="8 9">HYN0086</strain>
    </source>
</reference>
<dbReference type="Proteomes" id="UP000251561">
    <property type="component" value="Chromosome"/>
</dbReference>
<dbReference type="OrthoDB" id="9806170at2"/>
<keyword evidence="2 6" id="KW-0808">Transferase</keyword>
<sequence length="192" mass="21701">MKKIIVFASGSGTNAENIIKYFSNIEIAKVVSIFTNNASAKVIDRAKNHQIPVEIFSKNELLERNVLQKIQKIDPDLIVLAGFLLKFPENIIEQYPNKIINIHPALLPKYGGKGMYGMHIHRAIVNNKEKETGISIHYVNENYDEGGIIFQANVALTDEDTPETVAEKIHELEQTHFPEIIHKILEDSNSKI</sequence>
<dbReference type="Gene3D" id="3.40.50.170">
    <property type="entry name" value="Formyl transferase, N-terminal domain"/>
    <property type="match status" value="1"/>
</dbReference>
<organism evidence="8 9">
    <name type="scientific">Flavobacterium fluviale</name>
    <dbReference type="NCBI Taxonomy" id="2249356"/>
    <lineage>
        <taxon>Bacteria</taxon>
        <taxon>Pseudomonadati</taxon>
        <taxon>Bacteroidota</taxon>
        <taxon>Flavobacteriia</taxon>
        <taxon>Flavobacteriales</taxon>
        <taxon>Flavobacteriaceae</taxon>
        <taxon>Flavobacterium</taxon>
    </lineage>
</organism>
<keyword evidence="3 6" id="KW-0658">Purine biosynthesis</keyword>
<dbReference type="CDD" id="cd08645">
    <property type="entry name" value="FMT_core_GART"/>
    <property type="match status" value="1"/>
</dbReference>
<feature type="active site" description="Proton donor" evidence="6">
    <location>
        <position position="103"/>
    </location>
</feature>
<feature type="site" description="Raises pKa of active site His" evidence="6">
    <location>
        <position position="144"/>
    </location>
</feature>
<feature type="binding site" evidence="6">
    <location>
        <begin position="12"/>
        <end position="14"/>
    </location>
    <ligand>
        <name>N(1)-(5-phospho-beta-D-ribosyl)glycinamide</name>
        <dbReference type="ChEBI" id="CHEBI:143788"/>
    </ligand>
</feature>
<dbReference type="GO" id="GO:0005829">
    <property type="term" value="C:cytosol"/>
    <property type="evidence" value="ECO:0007669"/>
    <property type="project" value="TreeGrafter"/>
</dbReference>
<feature type="binding site" evidence="6">
    <location>
        <position position="101"/>
    </location>
    <ligand>
        <name>(6R)-10-formyltetrahydrofolate</name>
        <dbReference type="ChEBI" id="CHEBI:195366"/>
    </ligand>
</feature>
<dbReference type="NCBIfam" id="TIGR00639">
    <property type="entry name" value="PurN"/>
    <property type="match status" value="1"/>
</dbReference>
<evidence type="ECO:0000259" key="7">
    <source>
        <dbReference type="Pfam" id="PF00551"/>
    </source>
</evidence>
<dbReference type="GO" id="GO:0006189">
    <property type="term" value="P:'de novo' IMP biosynthetic process"/>
    <property type="evidence" value="ECO:0007669"/>
    <property type="project" value="UniProtKB-UniRule"/>
</dbReference>
<dbReference type="InterPro" id="IPR004607">
    <property type="entry name" value="GART"/>
</dbReference>
<dbReference type="EC" id="2.1.2.2" evidence="6"/>